<dbReference type="OrthoDB" id="7326421at2759"/>
<feature type="region of interest" description="Disordered" evidence="7">
    <location>
        <begin position="1259"/>
        <end position="1416"/>
    </location>
</feature>
<accession>A0A2N3NBC5</accession>
<evidence type="ECO:0000256" key="2">
    <source>
        <dbReference type="ARBA" id="ARBA00022553"/>
    </source>
</evidence>
<feature type="region of interest" description="Disordered" evidence="7">
    <location>
        <begin position="860"/>
        <end position="1014"/>
    </location>
</feature>
<evidence type="ECO:0000256" key="5">
    <source>
        <dbReference type="ARBA" id="ARBA00023163"/>
    </source>
</evidence>
<comment type="subcellular location">
    <subcellularLocation>
        <location evidence="1">Nucleus</location>
    </subcellularLocation>
</comment>
<evidence type="ECO:0000256" key="6">
    <source>
        <dbReference type="ARBA" id="ARBA00023242"/>
    </source>
</evidence>
<feature type="compositionally biased region" description="Polar residues" evidence="7">
    <location>
        <begin position="1188"/>
        <end position="1197"/>
    </location>
</feature>
<evidence type="ECO:0000256" key="7">
    <source>
        <dbReference type="SAM" id="MobiDB-lite"/>
    </source>
</evidence>
<feature type="compositionally biased region" description="Basic and acidic residues" evidence="7">
    <location>
        <begin position="1097"/>
        <end position="1108"/>
    </location>
</feature>
<feature type="compositionally biased region" description="Basic and acidic residues" evidence="7">
    <location>
        <begin position="1157"/>
        <end position="1187"/>
    </location>
</feature>
<feature type="region of interest" description="Disordered" evidence="7">
    <location>
        <begin position="1"/>
        <end position="34"/>
    </location>
</feature>
<dbReference type="PANTHER" id="PTHR15528">
    <property type="entry name" value="PEROXISOME PROLIFERATOR ACTIVATED RECEPTOR GAMMA COACTIVATOR 1 PGC-1 -RELATED"/>
    <property type="match status" value="1"/>
</dbReference>
<comment type="caution">
    <text evidence="9">The sequence shown here is derived from an EMBL/GenBank/DDBJ whole genome shotgun (WGS) entry which is preliminary data.</text>
</comment>
<dbReference type="EMBL" id="NLAX01000010">
    <property type="protein sequence ID" value="PKS09746.1"/>
    <property type="molecule type" value="Genomic_DNA"/>
</dbReference>
<dbReference type="SUPFAM" id="SSF50978">
    <property type="entry name" value="WD40 repeat-like"/>
    <property type="match status" value="1"/>
</dbReference>
<feature type="compositionally biased region" description="Basic and acidic residues" evidence="7">
    <location>
        <begin position="869"/>
        <end position="879"/>
    </location>
</feature>
<evidence type="ECO:0000256" key="1">
    <source>
        <dbReference type="ARBA" id="ARBA00004123"/>
    </source>
</evidence>
<sequence length="1549" mass="168786">MSGIASQHSRHRAGSGSHHSALSSNRGRTGEMGDFAMQPPQLPRYFEPCAATAAMFLYAQGPSVVCCHHDTLTIERRFARHSHEVQLLAVDNSSERGAGRLVVSYDAGQNAIVWDLMTGDEISRFASYDHITAAAWMRSGNVAFGNSQGTIILFEPRTQEHVSARTIDQIAVTALAPSGDCRTFAIGYQNGQCLVAVLQPRFTILHNLTMSRSPSPIVTLQWHASSSRQKSDMLASQTQEGDLKVWSVAKSYDANEPAKVVRSLKRTEIFRPGPNWMAWSKNGRIIQYSEMETISWDVRTKHVTHDMIPTLEHVRGLAVYGPGASLFTLGANNTVQQFDLNAPAIMVANVQHPANLLPPSPPVSLENDKATTIASESEITFNPSDVGISESDDDYSRPNFSQDESGQDAYGGGSMRSSQGEYSTVSGSRTPNQYGGGSVRSRGMTEHTYISAGESTRSKQKRGFKSSDLYSQCSFSSISTKSNVRPSRLRNEVRQEKAPSVEETKVDDLFSYTRSRLSDVPHKSPFPAEAARLTNDDLRRQMLSTIFGWDKEIEDLIADEMSRHPNGSSSRIMLAKWLGYIDQDFVASGAESMTSSDWMLLALSGIGGQQSSQHKIGRAYVTTLLEKRDVHAAATILIGMGDHNDAIEVYNSHKRYMEALIVTCLFFPSVWERQCAIVKRWGEWAIHHGHRDLAIRCFACSGQESTEPWASPSAAQLTFQNMGPSISEVLSPPLSPPAVNRGPQRQLGKHSALKLITSFGDHGGKAKFFSQADDGQTPIAGRATPIAQSAIDMDPQTAVMLGNRSAFPTSGSVKSFASSTYSRGGPLPSIGEANGDVSAGGFGRADGERNMAESSIIRAKTASPPSMRDGFRGNHEDIPPPHSSMSQRVEQSMSNRRNASRGRIPPALNLHTEEHSSNQSKYHWPRRRGPASVSSVTSASTTATRSTRGGASRHLDNYIHSLDAASDYSKKMEGREASRDRRAAHRDQSQDRGRTPVQGYPAKRSPTSPVPMSPEEIVVLSSAKYTEGTPAAADPVGHRKASNKSRASQKGGSRRGSPERRPSGHELRSRTPGILSPTSPQPMSAMPQLDDTEDEEDYRKALEAQEKFRQKHSTSRGLATPTTGNSMRQQERSRSRSRRENSGSRPQPYLRGGSVEHMGDLKAIKQERQRRKEQAARELEERRRELSRNSQAGSITHPSDILPANRFTAVEMSSSAIHSPPRAKTADPFQNSYGRGRLGAPQIGLPATPKAMRLVIDSDHSKGSAPAVPPIPQSYAPAKAEEDYHAPASRESPKKEPEGLTLLPSTVYQPPRGPIPRSMSAPIPDEPMGRGHRSNGSRSGGLARNQSVRSKGGDLHGINETQDVRSFSRRESRDLEQPPPPPPAAPMPVLKELQHLAMPPPPPPAPLPFATQQQPVSALASGMIEIVMDEDDQAPAPMTQGPTPIHVPPTEITVPIISPPAPPSAKGHSRGRSITDSSSLAGRISKATERLRSASKTRKDSGLRGQKSPEFAPYESIQPPAGLYTQMGMRSPPIDPSTLPTGLNRNEMI</sequence>
<dbReference type="InterPro" id="IPR036322">
    <property type="entry name" value="WD40_repeat_dom_sf"/>
</dbReference>
<feature type="compositionally biased region" description="Basic and acidic residues" evidence="7">
    <location>
        <begin position="1362"/>
        <end position="1376"/>
    </location>
</feature>
<feature type="compositionally biased region" description="Pro residues" evidence="7">
    <location>
        <begin position="1398"/>
        <end position="1407"/>
    </location>
</feature>
<keyword evidence="2" id="KW-0597">Phosphoprotein</keyword>
<protein>
    <recommendedName>
        <fullName evidence="8">Gem-associated protein 5 TPR domain-containing protein</fullName>
    </recommendedName>
</protein>
<feature type="compositionally biased region" description="Polar residues" evidence="7">
    <location>
        <begin position="1538"/>
        <end position="1549"/>
    </location>
</feature>
<dbReference type="FunFam" id="2.130.10.10:FF:000577">
    <property type="entry name" value="WD domain G-beta repeat protein"/>
    <property type="match status" value="1"/>
</dbReference>
<organism evidence="9 10">
    <name type="scientific">Lomentospora prolificans</name>
    <dbReference type="NCBI Taxonomy" id="41688"/>
    <lineage>
        <taxon>Eukaryota</taxon>
        <taxon>Fungi</taxon>
        <taxon>Dikarya</taxon>
        <taxon>Ascomycota</taxon>
        <taxon>Pezizomycotina</taxon>
        <taxon>Sordariomycetes</taxon>
        <taxon>Hypocreomycetidae</taxon>
        <taxon>Microascales</taxon>
        <taxon>Microascaceae</taxon>
        <taxon>Lomentospora</taxon>
    </lineage>
</organism>
<feature type="compositionally biased region" description="Basic and acidic residues" evidence="7">
    <location>
        <begin position="489"/>
        <end position="500"/>
    </location>
</feature>
<feature type="region of interest" description="Disordered" evidence="7">
    <location>
        <begin position="1433"/>
        <end position="1549"/>
    </location>
</feature>
<dbReference type="GO" id="GO:0045944">
    <property type="term" value="P:positive regulation of transcription by RNA polymerase II"/>
    <property type="evidence" value="ECO:0007669"/>
    <property type="project" value="TreeGrafter"/>
</dbReference>
<dbReference type="InterPro" id="IPR034605">
    <property type="entry name" value="PGC-1"/>
</dbReference>
<dbReference type="GO" id="GO:0005634">
    <property type="term" value="C:nucleus"/>
    <property type="evidence" value="ECO:0007669"/>
    <property type="project" value="UniProtKB-SubCell"/>
</dbReference>
<feature type="compositionally biased region" description="Low complexity" evidence="7">
    <location>
        <begin position="931"/>
        <end position="952"/>
    </location>
</feature>
<feature type="compositionally biased region" description="Polar residues" evidence="7">
    <location>
        <begin position="415"/>
        <end position="433"/>
    </location>
</feature>
<reference evidence="9 10" key="1">
    <citation type="journal article" date="2017" name="G3 (Bethesda)">
        <title>First Draft Genome Sequence of the Pathogenic Fungus Lomentospora prolificans (Formerly Scedosporium prolificans).</title>
        <authorList>
            <person name="Luo R."/>
            <person name="Zimin A."/>
            <person name="Workman R."/>
            <person name="Fan Y."/>
            <person name="Pertea G."/>
            <person name="Grossman N."/>
            <person name="Wear M.P."/>
            <person name="Jia B."/>
            <person name="Miller H."/>
            <person name="Casadevall A."/>
            <person name="Timp W."/>
            <person name="Zhang S.X."/>
            <person name="Salzberg S.L."/>
        </authorList>
    </citation>
    <scope>NUCLEOTIDE SEQUENCE [LARGE SCALE GENOMIC DNA]</scope>
    <source>
        <strain evidence="9 10">JHH-5317</strain>
    </source>
</reference>
<feature type="region of interest" description="Disordered" evidence="7">
    <location>
        <begin position="375"/>
        <end position="444"/>
    </location>
</feature>
<feature type="compositionally biased region" description="Low complexity" evidence="7">
    <location>
        <begin position="14"/>
        <end position="24"/>
    </location>
</feature>
<proteinExistence type="predicted"/>
<gene>
    <name evidence="9" type="ORF">jhhlp_004367</name>
</gene>
<dbReference type="VEuPathDB" id="FungiDB:jhhlp_004367"/>
<evidence type="ECO:0000256" key="3">
    <source>
        <dbReference type="ARBA" id="ARBA00022884"/>
    </source>
</evidence>
<feature type="region of interest" description="Disordered" evidence="7">
    <location>
        <begin position="1028"/>
        <end position="1203"/>
    </location>
</feature>
<feature type="compositionally biased region" description="Basic and acidic residues" evidence="7">
    <location>
        <begin position="968"/>
        <end position="994"/>
    </location>
</feature>
<evidence type="ECO:0000313" key="9">
    <source>
        <dbReference type="EMBL" id="PKS09746.1"/>
    </source>
</evidence>
<keyword evidence="6" id="KW-0539">Nucleus</keyword>
<dbReference type="Pfam" id="PF23774">
    <property type="entry name" value="TPR_GEMI5"/>
    <property type="match status" value="1"/>
</dbReference>
<feature type="domain" description="Gem-associated protein 5 TPR" evidence="8">
    <location>
        <begin position="546"/>
        <end position="703"/>
    </location>
</feature>
<dbReference type="PANTHER" id="PTHR15528:SF11">
    <property type="entry name" value="FI18188P1"/>
    <property type="match status" value="1"/>
</dbReference>
<feature type="compositionally biased region" description="Basic and acidic residues" evidence="7">
    <location>
        <begin position="1486"/>
        <end position="1502"/>
    </location>
</feature>
<feature type="compositionally biased region" description="Basic and acidic residues" evidence="7">
    <location>
        <begin position="1129"/>
        <end position="1142"/>
    </location>
</feature>
<evidence type="ECO:0000256" key="4">
    <source>
        <dbReference type="ARBA" id="ARBA00023015"/>
    </source>
</evidence>
<evidence type="ECO:0000313" key="10">
    <source>
        <dbReference type="Proteomes" id="UP000233524"/>
    </source>
</evidence>
<feature type="compositionally biased region" description="Basic and acidic residues" evidence="7">
    <location>
        <begin position="1056"/>
        <end position="1069"/>
    </location>
</feature>
<dbReference type="STRING" id="41688.A0A2N3NBC5"/>
<name>A0A2N3NBC5_9PEZI</name>
<feature type="compositionally biased region" description="Pro residues" evidence="7">
    <location>
        <begin position="1377"/>
        <end position="1386"/>
    </location>
</feature>
<feature type="compositionally biased region" description="Polar residues" evidence="7">
    <location>
        <begin position="883"/>
        <end position="897"/>
    </location>
</feature>
<feature type="region of interest" description="Disordered" evidence="7">
    <location>
        <begin position="481"/>
        <end position="500"/>
    </location>
</feature>
<dbReference type="Proteomes" id="UP000233524">
    <property type="component" value="Unassembled WGS sequence"/>
</dbReference>
<dbReference type="InterPro" id="IPR015943">
    <property type="entry name" value="WD40/YVTN_repeat-like_dom_sf"/>
</dbReference>
<evidence type="ECO:0000259" key="8">
    <source>
        <dbReference type="Pfam" id="PF23774"/>
    </source>
</evidence>
<keyword evidence="10" id="KW-1185">Reference proteome</keyword>
<keyword evidence="4" id="KW-0805">Transcription regulation</keyword>
<keyword evidence="5" id="KW-0804">Transcription</keyword>
<dbReference type="GO" id="GO:0003712">
    <property type="term" value="F:transcription coregulator activity"/>
    <property type="evidence" value="ECO:0007669"/>
    <property type="project" value="InterPro"/>
</dbReference>
<keyword evidence="3" id="KW-0694">RNA-binding</keyword>
<dbReference type="InterPro" id="IPR056421">
    <property type="entry name" value="TPR_GEMI5"/>
</dbReference>
<feature type="compositionally biased region" description="Polar residues" evidence="7">
    <location>
        <begin position="1115"/>
        <end position="1124"/>
    </location>
</feature>
<dbReference type="Gene3D" id="2.130.10.10">
    <property type="entry name" value="YVTN repeat-like/Quinoprotein amine dehydrogenase"/>
    <property type="match status" value="2"/>
</dbReference>
<dbReference type="InParanoid" id="A0A2N3NBC5"/>
<dbReference type="GO" id="GO:0003723">
    <property type="term" value="F:RNA binding"/>
    <property type="evidence" value="ECO:0007669"/>
    <property type="project" value="UniProtKB-KW"/>
</dbReference>